<feature type="domain" description="ABC transmembrane type-1" evidence="9">
    <location>
        <begin position="35"/>
        <end position="311"/>
    </location>
</feature>
<keyword evidence="4 10" id="KW-0067">ATP-binding</keyword>
<dbReference type="InterPro" id="IPR003593">
    <property type="entry name" value="AAA+_ATPase"/>
</dbReference>
<feature type="domain" description="ABC transporter" evidence="8">
    <location>
        <begin position="330"/>
        <end position="552"/>
    </location>
</feature>
<dbReference type="RefSeq" id="WP_120204030.1">
    <property type="nucleotide sequence ID" value="NZ_CP032514.1"/>
</dbReference>
<feature type="transmembrane region" description="Helical" evidence="7">
    <location>
        <begin position="69"/>
        <end position="92"/>
    </location>
</feature>
<dbReference type="GO" id="GO:0005524">
    <property type="term" value="F:ATP binding"/>
    <property type="evidence" value="ECO:0007669"/>
    <property type="project" value="UniProtKB-KW"/>
</dbReference>
<accession>A0ABN5PRL4</accession>
<feature type="transmembrane region" description="Helical" evidence="7">
    <location>
        <begin position="30"/>
        <end position="49"/>
    </location>
</feature>
<dbReference type="SMART" id="SM00382">
    <property type="entry name" value="AAA"/>
    <property type="match status" value="1"/>
</dbReference>
<dbReference type="EMBL" id="CP032514">
    <property type="protein sequence ID" value="AYD89497.1"/>
    <property type="molecule type" value="Genomic_DNA"/>
</dbReference>
<evidence type="ECO:0000256" key="1">
    <source>
        <dbReference type="ARBA" id="ARBA00004651"/>
    </source>
</evidence>
<dbReference type="InterPro" id="IPR036640">
    <property type="entry name" value="ABC1_TM_sf"/>
</dbReference>
<evidence type="ECO:0000259" key="9">
    <source>
        <dbReference type="PROSITE" id="PS50929"/>
    </source>
</evidence>
<dbReference type="SUPFAM" id="SSF52540">
    <property type="entry name" value="P-loop containing nucleoside triphosphate hydrolases"/>
    <property type="match status" value="1"/>
</dbReference>
<sequence>MAKHVATRGRYPPLALARVRRDRSTSLLRLRYIVPLTLLVIANVLTVIIPGTTAGTLAVFASGEVYSDYLLALVAVTLGQLLFSSLGGYMLARSAQNTLLEIRSSRLSPYLWACFKEDDRETRAADGAARLVNDAASGVDSGLLCATLFSRFVIVGSVSAYGLMRLNMWILLVAVTVALLSAATTGSTSPALATSIRQVQEGQADLISRYRDVLSKSPSVVLGDRGDRAVVLVRDRAEALRRIALRYSMITYLIGPATSFWTLTGQLAVLLIGGRSVQQAEMSFAEFVALSMYYTLLTPTITALPDFWSKLLVFRSARRRVTEFTTTPAIRHRPATSTRTEPVRRLDLYAQGRRICSLGKGDVLVVEGRSGAGKSYFLKSVIGTLETDGASIVLDGRHARSFLSARRLGAVYYVPQEAPVVFASLDDELGASPDLPAGENSGLARTLLSMTGLSYRLLPPYEGDIGFGGSELSGGERQRLSWVRAACSRRPVVILDEPTAHVDSEYAHVFADILRSYLSDKIVVIATHDEMVKSMAQVRYQVVPAPSANVSATAHPQG</sequence>
<evidence type="ECO:0000256" key="6">
    <source>
        <dbReference type="ARBA" id="ARBA00023136"/>
    </source>
</evidence>
<keyword evidence="5 7" id="KW-1133">Transmembrane helix</keyword>
<dbReference type="InterPro" id="IPR017871">
    <property type="entry name" value="ABC_transporter-like_CS"/>
</dbReference>
<evidence type="ECO:0000313" key="11">
    <source>
        <dbReference type="Proteomes" id="UP000273001"/>
    </source>
</evidence>
<dbReference type="Gene3D" id="1.20.1560.10">
    <property type="entry name" value="ABC transporter type 1, transmembrane domain"/>
    <property type="match status" value="1"/>
</dbReference>
<feature type="transmembrane region" description="Helical" evidence="7">
    <location>
        <begin position="292"/>
        <end position="313"/>
    </location>
</feature>
<dbReference type="PROSITE" id="PS50929">
    <property type="entry name" value="ABC_TM1F"/>
    <property type="match status" value="1"/>
</dbReference>
<evidence type="ECO:0000259" key="8">
    <source>
        <dbReference type="PROSITE" id="PS50893"/>
    </source>
</evidence>
<dbReference type="InterPro" id="IPR011527">
    <property type="entry name" value="ABC1_TM_dom"/>
</dbReference>
<dbReference type="PROSITE" id="PS00211">
    <property type="entry name" value="ABC_TRANSPORTER_1"/>
    <property type="match status" value="1"/>
</dbReference>
<name>A0ABN5PRL4_9ACTO</name>
<dbReference type="PROSITE" id="PS50893">
    <property type="entry name" value="ABC_TRANSPORTER_2"/>
    <property type="match status" value="1"/>
</dbReference>
<dbReference type="PANTHER" id="PTHR24221">
    <property type="entry name" value="ATP-BINDING CASSETTE SUB-FAMILY B"/>
    <property type="match status" value="1"/>
</dbReference>
<comment type="subcellular location">
    <subcellularLocation>
        <location evidence="1">Cell membrane</location>
        <topology evidence="1">Multi-pass membrane protein</topology>
    </subcellularLocation>
</comment>
<dbReference type="InterPro" id="IPR039421">
    <property type="entry name" value="Type_1_exporter"/>
</dbReference>
<dbReference type="Pfam" id="PF00005">
    <property type="entry name" value="ABC_tran"/>
    <property type="match status" value="1"/>
</dbReference>
<evidence type="ECO:0000256" key="5">
    <source>
        <dbReference type="ARBA" id="ARBA00022989"/>
    </source>
</evidence>
<evidence type="ECO:0000256" key="4">
    <source>
        <dbReference type="ARBA" id="ARBA00022840"/>
    </source>
</evidence>
<keyword evidence="3" id="KW-0547">Nucleotide-binding</keyword>
<feature type="transmembrane region" description="Helical" evidence="7">
    <location>
        <begin position="169"/>
        <end position="193"/>
    </location>
</feature>
<dbReference type="PANTHER" id="PTHR24221:SF654">
    <property type="entry name" value="ATP-BINDING CASSETTE SUB-FAMILY B MEMBER 6"/>
    <property type="match status" value="1"/>
</dbReference>
<dbReference type="InterPro" id="IPR027417">
    <property type="entry name" value="P-loop_NTPase"/>
</dbReference>
<reference evidence="10 11" key="1">
    <citation type="submission" date="2018-09" db="EMBL/GenBank/DDBJ databases">
        <authorList>
            <person name="Li J."/>
        </authorList>
    </citation>
    <scope>NUCLEOTIDE SEQUENCE [LARGE SCALE GENOMIC DNA]</scope>
    <source>
        <strain evidence="10 11">2129</strain>
    </source>
</reference>
<keyword evidence="11" id="KW-1185">Reference proteome</keyword>
<dbReference type="SUPFAM" id="SSF90123">
    <property type="entry name" value="ABC transporter transmembrane region"/>
    <property type="match status" value="1"/>
</dbReference>
<organism evidence="10 11">
    <name type="scientific">Actinomyces lilanjuaniae</name>
    <dbReference type="NCBI Taxonomy" id="2321394"/>
    <lineage>
        <taxon>Bacteria</taxon>
        <taxon>Bacillati</taxon>
        <taxon>Actinomycetota</taxon>
        <taxon>Actinomycetes</taxon>
        <taxon>Actinomycetales</taxon>
        <taxon>Actinomycetaceae</taxon>
        <taxon>Actinomyces</taxon>
    </lineage>
</organism>
<keyword evidence="6 7" id="KW-0472">Membrane</keyword>
<dbReference type="Gene3D" id="3.40.50.300">
    <property type="entry name" value="P-loop containing nucleotide triphosphate hydrolases"/>
    <property type="match status" value="1"/>
</dbReference>
<gene>
    <name evidence="10" type="ORF">D5R93_04450</name>
</gene>
<dbReference type="Pfam" id="PF00664">
    <property type="entry name" value="ABC_membrane"/>
    <property type="match status" value="1"/>
</dbReference>
<dbReference type="Proteomes" id="UP000273001">
    <property type="component" value="Chromosome"/>
</dbReference>
<protein>
    <submittedName>
        <fullName evidence="10">ABC transporter ATP-binding protein</fullName>
    </submittedName>
</protein>
<feature type="transmembrane region" description="Helical" evidence="7">
    <location>
        <begin position="250"/>
        <end position="272"/>
    </location>
</feature>
<evidence type="ECO:0000313" key="10">
    <source>
        <dbReference type="EMBL" id="AYD89497.1"/>
    </source>
</evidence>
<evidence type="ECO:0000256" key="7">
    <source>
        <dbReference type="SAM" id="Phobius"/>
    </source>
</evidence>
<keyword evidence="2 7" id="KW-0812">Transmembrane</keyword>
<evidence type="ECO:0000256" key="3">
    <source>
        <dbReference type="ARBA" id="ARBA00022741"/>
    </source>
</evidence>
<evidence type="ECO:0000256" key="2">
    <source>
        <dbReference type="ARBA" id="ARBA00022692"/>
    </source>
</evidence>
<proteinExistence type="predicted"/>
<dbReference type="InterPro" id="IPR003439">
    <property type="entry name" value="ABC_transporter-like_ATP-bd"/>
</dbReference>